<dbReference type="Pfam" id="PF01755">
    <property type="entry name" value="Glyco_transf_25"/>
    <property type="match status" value="1"/>
</dbReference>
<evidence type="ECO:0000259" key="4">
    <source>
        <dbReference type="Pfam" id="PF01755"/>
    </source>
</evidence>
<accession>A0A6A5YGV5</accession>
<evidence type="ECO:0000256" key="1">
    <source>
        <dbReference type="ARBA" id="ARBA00006721"/>
    </source>
</evidence>
<gene>
    <name evidence="5" type="ORF">BDV96DRAFT_508597</name>
</gene>
<dbReference type="InterPro" id="IPR002654">
    <property type="entry name" value="Glyco_trans_25"/>
</dbReference>
<evidence type="ECO:0000313" key="5">
    <source>
        <dbReference type="EMBL" id="KAF2105944.1"/>
    </source>
</evidence>
<feature type="non-terminal residue" evidence="5">
    <location>
        <position position="1"/>
    </location>
</feature>
<dbReference type="InterPro" id="IPR050757">
    <property type="entry name" value="Collagen_mod_GT25"/>
</dbReference>
<name>A0A6A5YGV5_9PLEO</name>
<reference evidence="5" key="1">
    <citation type="journal article" date="2020" name="Stud. Mycol.">
        <title>101 Dothideomycetes genomes: a test case for predicting lifestyles and emergence of pathogens.</title>
        <authorList>
            <person name="Haridas S."/>
            <person name="Albert R."/>
            <person name="Binder M."/>
            <person name="Bloem J."/>
            <person name="Labutti K."/>
            <person name="Salamov A."/>
            <person name="Andreopoulos B."/>
            <person name="Baker S."/>
            <person name="Barry K."/>
            <person name="Bills G."/>
            <person name="Bluhm B."/>
            <person name="Cannon C."/>
            <person name="Castanera R."/>
            <person name="Culley D."/>
            <person name="Daum C."/>
            <person name="Ezra D."/>
            <person name="Gonzalez J."/>
            <person name="Henrissat B."/>
            <person name="Kuo A."/>
            <person name="Liang C."/>
            <person name="Lipzen A."/>
            <person name="Lutzoni F."/>
            <person name="Magnuson J."/>
            <person name="Mondo S."/>
            <person name="Nolan M."/>
            <person name="Ohm R."/>
            <person name="Pangilinan J."/>
            <person name="Park H.-J."/>
            <person name="Ramirez L."/>
            <person name="Alfaro M."/>
            <person name="Sun H."/>
            <person name="Tritt A."/>
            <person name="Yoshinaga Y."/>
            <person name="Zwiers L.-H."/>
            <person name="Turgeon B."/>
            <person name="Goodwin S."/>
            <person name="Spatafora J."/>
            <person name="Crous P."/>
            <person name="Grigoriev I."/>
        </authorList>
    </citation>
    <scope>NUCLEOTIDE SEQUENCE</scope>
    <source>
        <strain evidence="5">CBS 627.86</strain>
    </source>
</reference>
<comment type="similarity">
    <text evidence="1">Belongs to the glycosyltransferase 25 family.</text>
</comment>
<dbReference type="GO" id="GO:0016740">
    <property type="term" value="F:transferase activity"/>
    <property type="evidence" value="ECO:0007669"/>
    <property type="project" value="UniProtKB-KW"/>
</dbReference>
<protein>
    <recommendedName>
        <fullName evidence="4">Glycosyl transferase family 25 domain-containing protein</fullName>
    </recommendedName>
</protein>
<dbReference type="PANTHER" id="PTHR10730">
    <property type="entry name" value="PROCOLLAGEN-LYSINE,2-OXOGLUTARATE 5-DIOXYGENASE/GLYCOSYLTRANSFERASE 25 FAMILY MEMBER"/>
    <property type="match status" value="1"/>
</dbReference>
<dbReference type="EMBL" id="ML977368">
    <property type="protein sequence ID" value="KAF2105944.1"/>
    <property type="molecule type" value="Genomic_DNA"/>
</dbReference>
<dbReference type="Proteomes" id="UP000799770">
    <property type="component" value="Unassembled WGS sequence"/>
</dbReference>
<sequence length="278" mass="30623">FERILAVSASDSWRRKGLLEAATLTGISVQVPAQPVWKDNELKRFTSQTSRTSGIRLTTGEAGCWLGHLHLIEYVAKANLTSALIVEDDVDWDVALKDQLELICPSVRALQSPDTPSNTTPYGTHWDLLWLGHCGDAIPTTDVQTVQDQSLPGDGIYIESDGRRTPFPKYLRMAHWSVAPICTYAYGITSLGASRILGLINHGVNAQISEQYQSWCQHGNLRCITVNPELFHHHMHIGSPISQIDTVDGWMEISNHSGTVNIGNSARCHAQTKGARCA</sequence>
<dbReference type="PANTHER" id="PTHR10730:SF53">
    <property type="entry name" value="GLYCOSYLTRANSFERASE 25 FAMILY MEMBER"/>
    <property type="match status" value="1"/>
</dbReference>
<proteinExistence type="inferred from homology"/>
<keyword evidence="6" id="KW-1185">Reference proteome</keyword>
<organism evidence="5 6">
    <name type="scientific">Lophiotrema nucula</name>
    <dbReference type="NCBI Taxonomy" id="690887"/>
    <lineage>
        <taxon>Eukaryota</taxon>
        <taxon>Fungi</taxon>
        <taxon>Dikarya</taxon>
        <taxon>Ascomycota</taxon>
        <taxon>Pezizomycotina</taxon>
        <taxon>Dothideomycetes</taxon>
        <taxon>Pleosporomycetidae</taxon>
        <taxon>Pleosporales</taxon>
        <taxon>Lophiotremataceae</taxon>
        <taxon>Lophiotrema</taxon>
    </lineage>
</organism>
<keyword evidence="2" id="KW-0328">Glycosyltransferase</keyword>
<feature type="domain" description="Glycosyl transferase family 25" evidence="4">
    <location>
        <begin position="45"/>
        <end position="101"/>
    </location>
</feature>
<evidence type="ECO:0000256" key="3">
    <source>
        <dbReference type="ARBA" id="ARBA00022679"/>
    </source>
</evidence>
<keyword evidence="3" id="KW-0808">Transferase</keyword>
<dbReference type="AlphaFoldDB" id="A0A6A5YGV5"/>
<evidence type="ECO:0000313" key="6">
    <source>
        <dbReference type="Proteomes" id="UP000799770"/>
    </source>
</evidence>
<dbReference type="OrthoDB" id="47375at2759"/>
<evidence type="ECO:0000256" key="2">
    <source>
        <dbReference type="ARBA" id="ARBA00022676"/>
    </source>
</evidence>